<dbReference type="InterPro" id="IPR010908">
    <property type="entry name" value="Longin_dom"/>
</dbReference>
<feature type="transmembrane region" description="Helical" evidence="13">
    <location>
        <begin position="232"/>
        <end position="252"/>
    </location>
</feature>
<keyword evidence="9" id="KW-0333">Golgi apparatus</keyword>
<dbReference type="Pfam" id="PF13774">
    <property type="entry name" value="Longin"/>
    <property type="match status" value="1"/>
</dbReference>
<dbReference type="GO" id="GO:0006888">
    <property type="term" value="P:endoplasmic reticulum to Golgi vesicle-mediated transport"/>
    <property type="evidence" value="ECO:0007669"/>
    <property type="project" value="InterPro"/>
</dbReference>
<keyword evidence="6" id="KW-0256">Endoplasmic reticulum</keyword>
<evidence type="ECO:0000256" key="1">
    <source>
        <dbReference type="ARBA" id="ARBA00004163"/>
    </source>
</evidence>
<dbReference type="PANTHER" id="PTHR45837">
    <property type="entry name" value="VESICLE-TRAFFICKING PROTEIN SEC22B"/>
    <property type="match status" value="1"/>
</dbReference>
<keyword evidence="7" id="KW-0653">Protein transport</keyword>
<dbReference type="GO" id="GO:0005484">
    <property type="term" value="F:SNAP receptor activity"/>
    <property type="evidence" value="ECO:0007669"/>
    <property type="project" value="InterPro"/>
</dbReference>
<evidence type="ECO:0000313" key="16">
    <source>
        <dbReference type="EMBL" id="KCV69539.1"/>
    </source>
</evidence>
<keyword evidence="17" id="KW-1185">Reference proteome</keyword>
<dbReference type="STRING" id="691883.A0A058Z5J2"/>
<gene>
    <name evidence="16" type="ORF">H696_03959</name>
</gene>
<keyword evidence="5 13" id="KW-0812">Transmembrane</keyword>
<keyword evidence="8 13" id="KW-1133">Transmembrane helix</keyword>
<evidence type="ECO:0000256" key="10">
    <source>
        <dbReference type="ARBA" id="ARBA00023054"/>
    </source>
</evidence>
<comment type="subcellular location">
    <subcellularLocation>
        <location evidence="1">Endoplasmic reticulum membrane</location>
        <topology evidence="1">Single-pass type IV membrane protein</topology>
    </subcellularLocation>
    <subcellularLocation>
        <location evidence="2">Golgi apparatus membrane</location>
    </subcellularLocation>
</comment>
<dbReference type="PROSITE" id="PS50859">
    <property type="entry name" value="LONGIN"/>
    <property type="match status" value="1"/>
</dbReference>
<reference evidence="16" key="1">
    <citation type="submission" date="2013-04" db="EMBL/GenBank/DDBJ databases">
        <title>The Genome Sequence of Fonticula alba ATCC 38817.</title>
        <authorList>
            <consortium name="The Broad Institute Genomics Platform"/>
            <person name="Russ C."/>
            <person name="Cuomo C."/>
            <person name="Burger G."/>
            <person name="Gray M.W."/>
            <person name="Holland P.W.H."/>
            <person name="King N."/>
            <person name="Lang F.B.F."/>
            <person name="Roger A.J."/>
            <person name="Ruiz-Trillo I."/>
            <person name="Brown M."/>
            <person name="Walker B."/>
            <person name="Young S."/>
            <person name="Zeng Q."/>
            <person name="Gargeya S."/>
            <person name="Fitzgerald M."/>
            <person name="Haas B."/>
            <person name="Abouelleil A."/>
            <person name="Allen A.W."/>
            <person name="Alvarado L."/>
            <person name="Arachchi H.M."/>
            <person name="Berlin A.M."/>
            <person name="Chapman S.B."/>
            <person name="Gainer-Dewar J."/>
            <person name="Goldberg J."/>
            <person name="Griggs A."/>
            <person name="Gujja S."/>
            <person name="Hansen M."/>
            <person name="Howarth C."/>
            <person name="Imamovic A."/>
            <person name="Ireland A."/>
            <person name="Larimer J."/>
            <person name="McCowan C."/>
            <person name="Murphy C."/>
            <person name="Pearson M."/>
            <person name="Poon T.W."/>
            <person name="Priest M."/>
            <person name="Roberts A."/>
            <person name="Saif S."/>
            <person name="Shea T."/>
            <person name="Sisk P."/>
            <person name="Sykes S."/>
            <person name="Wortman J."/>
            <person name="Nusbaum C."/>
            <person name="Birren B."/>
        </authorList>
    </citation>
    <scope>NUCLEOTIDE SEQUENCE [LARGE SCALE GENOMIC DNA]</scope>
    <source>
        <strain evidence="16">ATCC 38817</strain>
    </source>
</reference>
<keyword evidence="11 13" id="KW-0472">Membrane</keyword>
<name>A0A058Z5J2_FONAL</name>
<dbReference type="Gene3D" id="3.30.450.50">
    <property type="entry name" value="Longin domain"/>
    <property type="match status" value="1"/>
</dbReference>
<dbReference type="Pfam" id="PF00957">
    <property type="entry name" value="Synaptobrevin"/>
    <property type="match status" value="1"/>
</dbReference>
<comment type="similarity">
    <text evidence="3">Belongs to the synaptobrevin family.</text>
</comment>
<dbReference type="GO" id="GO:0000139">
    <property type="term" value="C:Golgi membrane"/>
    <property type="evidence" value="ECO:0007669"/>
    <property type="project" value="UniProtKB-SubCell"/>
</dbReference>
<keyword evidence="4" id="KW-0813">Transport</keyword>
<dbReference type="InterPro" id="IPR044565">
    <property type="entry name" value="Sec22"/>
</dbReference>
<dbReference type="GO" id="GO:0006890">
    <property type="term" value="P:retrograde vesicle-mediated transport, Golgi to endoplasmic reticulum"/>
    <property type="evidence" value="ECO:0007669"/>
    <property type="project" value="InterPro"/>
</dbReference>
<dbReference type="AlphaFoldDB" id="A0A058Z5J2"/>
<dbReference type="InterPro" id="IPR011012">
    <property type="entry name" value="Longin-like_dom_sf"/>
</dbReference>
<evidence type="ECO:0000256" key="6">
    <source>
        <dbReference type="ARBA" id="ARBA00022824"/>
    </source>
</evidence>
<dbReference type="SUPFAM" id="SSF58038">
    <property type="entry name" value="SNARE fusion complex"/>
    <property type="match status" value="1"/>
</dbReference>
<evidence type="ECO:0000259" key="15">
    <source>
        <dbReference type="PROSITE" id="PS50892"/>
    </source>
</evidence>
<dbReference type="Proteomes" id="UP000030693">
    <property type="component" value="Unassembled WGS sequence"/>
</dbReference>
<evidence type="ECO:0000256" key="4">
    <source>
        <dbReference type="ARBA" id="ARBA00022448"/>
    </source>
</evidence>
<evidence type="ECO:0000256" key="13">
    <source>
        <dbReference type="SAM" id="Phobius"/>
    </source>
</evidence>
<dbReference type="GeneID" id="20528684"/>
<dbReference type="PROSITE" id="PS50892">
    <property type="entry name" value="V_SNARE"/>
    <property type="match status" value="1"/>
</dbReference>
<dbReference type="eggNOG" id="KOG0862">
    <property type="taxonomic scope" value="Eukaryota"/>
</dbReference>
<accession>A0A058Z5J2</accession>
<feature type="domain" description="Longin" evidence="14">
    <location>
        <begin position="6"/>
        <end position="127"/>
    </location>
</feature>
<feature type="domain" description="V-SNARE coiled-coil homology" evidence="15">
    <location>
        <begin position="170"/>
        <end position="230"/>
    </location>
</feature>
<evidence type="ECO:0000256" key="11">
    <source>
        <dbReference type="ARBA" id="ARBA00023136"/>
    </source>
</evidence>
<protein>
    <recommendedName>
        <fullName evidence="18">Vesicle transporter SEC22</fullName>
    </recommendedName>
</protein>
<evidence type="ECO:0008006" key="18">
    <source>
        <dbReference type="Google" id="ProtNLM"/>
    </source>
</evidence>
<dbReference type="GO" id="GO:0005789">
    <property type="term" value="C:endoplasmic reticulum membrane"/>
    <property type="evidence" value="ECO:0007669"/>
    <property type="project" value="UniProtKB-SubCell"/>
</dbReference>
<dbReference type="EMBL" id="KB932206">
    <property type="protein sequence ID" value="KCV69539.1"/>
    <property type="molecule type" value="Genomic_DNA"/>
</dbReference>
<sequence>MVLFTWIFRVHGPTLMAMHDLAPSLQRVDERDQAALRNQGKAIINRFEFSANSAKALHINDDSGRYFFTYRIVGDIGFMCCCQSRYSRIHALQYIEDLADSFFRQFSQEVIASSVRPFSLMAFESTVQRLTREFNDSSLLSAREATSRGAGAVSSDVSTGVSSNTHRASHLSSLNEELVDVARVMTIGMKDVLDRGVKLDTMETMSSHLSVAAKEYNRQTRNLNWQAMLRRYGPPVVVLLVVLLVFIFYWGVLR</sequence>
<evidence type="ECO:0000259" key="14">
    <source>
        <dbReference type="PROSITE" id="PS50859"/>
    </source>
</evidence>
<dbReference type="RefSeq" id="XP_009496104.1">
    <property type="nucleotide sequence ID" value="XM_009497829.1"/>
</dbReference>
<dbReference type="GO" id="GO:0015031">
    <property type="term" value="P:protein transport"/>
    <property type="evidence" value="ECO:0007669"/>
    <property type="project" value="UniProtKB-KW"/>
</dbReference>
<evidence type="ECO:0000256" key="7">
    <source>
        <dbReference type="ARBA" id="ARBA00022927"/>
    </source>
</evidence>
<organism evidence="16">
    <name type="scientific">Fonticula alba</name>
    <name type="common">Slime mold</name>
    <dbReference type="NCBI Taxonomy" id="691883"/>
    <lineage>
        <taxon>Eukaryota</taxon>
        <taxon>Rotosphaerida</taxon>
        <taxon>Fonticulaceae</taxon>
        <taxon>Fonticula</taxon>
    </lineage>
</organism>
<evidence type="ECO:0000256" key="5">
    <source>
        <dbReference type="ARBA" id="ARBA00022692"/>
    </source>
</evidence>
<dbReference type="Gene3D" id="1.20.5.110">
    <property type="match status" value="1"/>
</dbReference>
<dbReference type="SUPFAM" id="SSF64356">
    <property type="entry name" value="SNARE-like"/>
    <property type="match status" value="1"/>
</dbReference>
<evidence type="ECO:0000256" key="3">
    <source>
        <dbReference type="ARBA" id="ARBA00008025"/>
    </source>
</evidence>
<proteinExistence type="inferred from homology"/>
<dbReference type="InterPro" id="IPR042855">
    <property type="entry name" value="V_SNARE_CC"/>
</dbReference>
<keyword evidence="10 12" id="KW-0175">Coiled coil</keyword>
<evidence type="ECO:0000256" key="8">
    <source>
        <dbReference type="ARBA" id="ARBA00022989"/>
    </source>
</evidence>
<evidence type="ECO:0000256" key="12">
    <source>
        <dbReference type="PROSITE-ProRule" id="PRU00290"/>
    </source>
</evidence>
<evidence type="ECO:0000313" key="17">
    <source>
        <dbReference type="Proteomes" id="UP000030693"/>
    </source>
</evidence>
<evidence type="ECO:0000256" key="9">
    <source>
        <dbReference type="ARBA" id="ARBA00023034"/>
    </source>
</evidence>
<evidence type="ECO:0000256" key="2">
    <source>
        <dbReference type="ARBA" id="ARBA00004394"/>
    </source>
</evidence>
<dbReference type="OrthoDB" id="1719357at2759"/>